<dbReference type="Gene3D" id="3.40.50.20">
    <property type="match status" value="1"/>
</dbReference>
<dbReference type="SUPFAM" id="SSF52440">
    <property type="entry name" value="PreATP-grasp domain"/>
    <property type="match status" value="1"/>
</dbReference>
<evidence type="ECO:0000256" key="14">
    <source>
        <dbReference type="HAMAP-Rule" id="MF_00047"/>
    </source>
</evidence>
<feature type="active site" evidence="15">
    <location>
        <position position="281"/>
    </location>
</feature>
<dbReference type="Proteomes" id="UP000263833">
    <property type="component" value="Unassembled WGS sequence"/>
</dbReference>
<dbReference type="PROSITE" id="PS00844">
    <property type="entry name" value="DALA_DALA_LIGASE_2"/>
    <property type="match status" value="1"/>
</dbReference>
<evidence type="ECO:0000256" key="11">
    <source>
        <dbReference type="ARBA" id="ARBA00022984"/>
    </source>
</evidence>
<dbReference type="InterPro" id="IPR013815">
    <property type="entry name" value="ATP_grasp_subdomain_1"/>
</dbReference>
<keyword evidence="20" id="KW-1185">Reference proteome</keyword>
<dbReference type="InterPro" id="IPR011127">
    <property type="entry name" value="Dala_Dala_lig_N"/>
</dbReference>
<keyword evidence="9 17" id="KW-0067">ATP-binding</keyword>
<dbReference type="InterPro" id="IPR011095">
    <property type="entry name" value="Dala_Dala_lig_C"/>
</dbReference>
<feature type="active site" evidence="15">
    <location>
        <position position="143"/>
    </location>
</feature>
<comment type="cofactor">
    <cofactor evidence="16">
        <name>Mg(2+)</name>
        <dbReference type="ChEBI" id="CHEBI:18420"/>
    </cofactor>
    <cofactor evidence="16">
        <name>Mn(2+)</name>
        <dbReference type="ChEBI" id="CHEBI:29035"/>
    </cofactor>
    <text evidence="16">Binds 2 magnesium or manganese ions per subunit.</text>
</comment>
<evidence type="ECO:0000256" key="7">
    <source>
        <dbReference type="ARBA" id="ARBA00022598"/>
    </source>
</evidence>
<reference evidence="20" key="1">
    <citation type="submission" date="2018-08" db="EMBL/GenBank/DDBJ databases">
        <authorList>
            <person name="Kim S.-J."/>
            <person name="Jung G.-Y."/>
        </authorList>
    </citation>
    <scope>NUCLEOTIDE SEQUENCE [LARGE SCALE GENOMIC DNA]</scope>
    <source>
        <strain evidence="20">GY_G</strain>
    </source>
</reference>
<gene>
    <name evidence="14" type="primary">ddl</name>
    <name evidence="19" type="ORF">DXH95_03665</name>
</gene>
<evidence type="ECO:0000313" key="20">
    <source>
        <dbReference type="Proteomes" id="UP000263833"/>
    </source>
</evidence>
<dbReference type="GO" id="GO:0009252">
    <property type="term" value="P:peptidoglycan biosynthetic process"/>
    <property type="evidence" value="ECO:0007669"/>
    <property type="project" value="UniProtKB-UniRule"/>
</dbReference>
<dbReference type="Gene3D" id="3.30.1490.20">
    <property type="entry name" value="ATP-grasp fold, A domain"/>
    <property type="match status" value="1"/>
</dbReference>
<comment type="similarity">
    <text evidence="4 14">Belongs to the D-alanine--D-alanine ligase family.</text>
</comment>
<organism evidence="19 20">
    <name type="scientific">Sphingorhabdus pulchriflava</name>
    <dbReference type="NCBI Taxonomy" id="2292257"/>
    <lineage>
        <taxon>Bacteria</taxon>
        <taxon>Pseudomonadati</taxon>
        <taxon>Pseudomonadota</taxon>
        <taxon>Alphaproteobacteria</taxon>
        <taxon>Sphingomonadales</taxon>
        <taxon>Sphingomonadaceae</taxon>
        <taxon>Sphingorhabdus</taxon>
    </lineage>
</organism>
<evidence type="ECO:0000256" key="4">
    <source>
        <dbReference type="ARBA" id="ARBA00010871"/>
    </source>
</evidence>
<evidence type="ECO:0000256" key="16">
    <source>
        <dbReference type="PIRSR" id="PIRSR039102-3"/>
    </source>
</evidence>
<evidence type="ECO:0000256" key="15">
    <source>
        <dbReference type="PIRSR" id="PIRSR039102-1"/>
    </source>
</evidence>
<keyword evidence="12 14" id="KW-0961">Cell wall biogenesis/degradation</keyword>
<dbReference type="SUPFAM" id="SSF56059">
    <property type="entry name" value="Glutathione synthetase ATP-binding domain-like"/>
    <property type="match status" value="1"/>
</dbReference>
<dbReference type="UniPathway" id="UPA00219"/>
<keyword evidence="16" id="KW-0460">Magnesium</keyword>
<sequence length="307" mass="33292">MSEPIHVAVLMGGWSNERPVSLMSGNGVADALEKVGYKVSRVDMDRNVAQVLAGIRPDVVFNALHGVPGEDGSVQGMLDLMQIPYTHSGMVTSVIAIDKELTKQRLVPAGIPMPKGTIVESESLYVADPLPRPYVLKPVNEGSSVGVAIVKADGNYGNPIARDAVGPWQEFDTLLAEPFIKGRELTVAVLGGKPLCVTELKPKSGFYDFDAKYTDGLTEHVCPAEIPKDIEDYMMELAQRAHELLGCKGASRTDFRWDDELGRDGVFVLETNTQPGMTPLSLVPEQAKQMGISYEQLVDLLVKEALA</sequence>
<dbReference type="InterPro" id="IPR005905">
    <property type="entry name" value="D_ala_D_ala"/>
</dbReference>
<dbReference type="InterPro" id="IPR000291">
    <property type="entry name" value="D-Ala_lig_Van_CS"/>
</dbReference>
<accession>A0A371BG07</accession>
<feature type="domain" description="ATP-grasp" evidence="18">
    <location>
        <begin position="103"/>
        <end position="303"/>
    </location>
</feature>
<dbReference type="Pfam" id="PF07478">
    <property type="entry name" value="Dala_Dala_lig_C"/>
    <property type="match status" value="1"/>
</dbReference>
<comment type="catalytic activity">
    <reaction evidence="13 14">
        <text>2 D-alanine + ATP = D-alanyl-D-alanine + ADP + phosphate + H(+)</text>
        <dbReference type="Rhea" id="RHEA:11224"/>
        <dbReference type="ChEBI" id="CHEBI:15378"/>
        <dbReference type="ChEBI" id="CHEBI:30616"/>
        <dbReference type="ChEBI" id="CHEBI:43474"/>
        <dbReference type="ChEBI" id="CHEBI:57416"/>
        <dbReference type="ChEBI" id="CHEBI:57822"/>
        <dbReference type="ChEBI" id="CHEBI:456216"/>
        <dbReference type="EC" id="6.3.2.4"/>
    </reaction>
</comment>
<dbReference type="PIRSF" id="PIRSF039102">
    <property type="entry name" value="Ddl/VanB"/>
    <property type="match status" value="1"/>
</dbReference>
<dbReference type="Gene3D" id="3.30.470.20">
    <property type="entry name" value="ATP-grasp fold, B domain"/>
    <property type="match status" value="1"/>
</dbReference>
<comment type="pathway">
    <text evidence="14">Cell wall biogenesis; peptidoglycan biosynthesis.</text>
</comment>
<dbReference type="OrthoDB" id="9813261at2"/>
<feature type="binding site" evidence="16">
    <location>
        <position position="270"/>
    </location>
    <ligand>
        <name>Mg(2+)</name>
        <dbReference type="ChEBI" id="CHEBI:18420"/>
        <label>2</label>
    </ligand>
</feature>
<protein>
    <recommendedName>
        <fullName evidence="5 14">D-alanine--D-alanine ligase</fullName>
        <ecNumber evidence="5 14">6.3.2.4</ecNumber>
    </recommendedName>
    <alternativeName>
        <fullName evidence="14">D-Ala-D-Ala ligase</fullName>
    </alternativeName>
    <alternativeName>
        <fullName evidence="14">D-alanylalanine synthetase</fullName>
    </alternativeName>
</protein>
<comment type="function">
    <text evidence="2 14">Cell wall formation.</text>
</comment>
<dbReference type="GO" id="GO:0071555">
    <property type="term" value="P:cell wall organization"/>
    <property type="evidence" value="ECO:0007669"/>
    <property type="project" value="UniProtKB-KW"/>
</dbReference>
<keyword evidence="16" id="KW-0479">Metal-binding</keyword>
<dbReference type="PROSITE" id="PS50975">
    <property type="entry name" value="ATP_GRASP"/>
    <property type="match status" value="1"/>
</dbReference>
<feature type="binding site" evidence="16">
    <location>
        <position position="270"/>
    </location>
    <ligand>
        <name>Mg(2+)</name>
        <dbReference type="ChEBI" id="CHEBI:18420"/>
        <label>1</label>
    </ligand>
</feature>
<evidence type="ECO:0000256" key="13">
    <source>
        <dbReference type="ARBA" id="ARBA00047614"/>
    </source>
</evidence>
<evidence type="ECO:0000313" key="19">
    <source>
        <dbReference type="EMBL" id="RDV06532.1"/>
    </source>
</evidence>
<dbReference type="PROSITE" id="PS00843">
    <property type="entry name" value="DALA_DALA_LIGASE_1"/>
    <property type="match status" value="1"/>
</dbReference>
<keyword evidence="16" id="KW-0464">Manganese</keyword>
<evidence type="ECO:0000256" key="12">
    <source>
        <dbReference type="ARBA" id="ARBA00023316"/>
    </source>
</evidence>
<dbReference type="GO" id="GO:0008360">
    <property type="term" value="P:regulation of cell shape"/>
    <property type="evidence" value="ECO:0007669"/>
    <property type="project" value="UniProtKB-KW"/>
</dbReference>
<dbReference type="NCBIfam" id="NF002378">
    <property type="entry name" value="PRK01372.1"/>
    <property type="match status" value="1"/>
</dbReference>
<keyword evidence="10 14" id="KW-0133">Cell shape</keyword>
<dbReference type="GO" id="GO:0005524">
    <property type="term" value="F:ATP binding"/>
    <property type="evidence" value="ECO:0007669"/>
    <property type="project" value="UniProtKB-UniRule"/>
</dbReference>
<evidence type="ECO:0000256" key="2">
    <source>
        <dbReference type="ARBA" id="ARBA00003921"/>
    </source>
</evidence>
<comment type="caution">
    <text evidence="19">The sequence shown here is derived from an EMBL/GenBank/DDBJ whole genome shotgun (WGS) entry which is preliminary data.</text>
</comment>
<dbReference type="AlphaFoldDB" id="A0A371BG07"/>
<dbReference type="GO" id="GO:0005737">
    <property type="term" value="C:cytoplasm"/>
    <property type="evidence" value="ECO:0007669"/>
    <property type="project" value="UniProtKB-SubCell"/>
</dbReference>
<evidence type="ECO:0000256" key="9">
    <source>
        <dbReference type="ARBA" id="ARBA00022840"/>
    </source>
</evidence>
<dbReference type="GO" id="GO:0046872">
    <property type="term" value="F:metal ion binding"/>
    <property type="evidence" value="ECO:0007669"/>
    <property type="project" value="UniProtKB-KW"/>
</dbReference>
<dbReference type="RefSeq" id="WP_115548083.1">
    <property type="nucleotide sequence ID" value="NZ_QRGP01000001.1"/>
</dbReference>
<dbReference type="PANTHER" id="PTHR23132">
    <property type="entry name" value="D-ALANINE--D-ALANINE LIGASE"/>
    <property type="match status" value="1"/>
</dbReference>
<feature type="binding site" evidence="16">
    <location>
        <position position="254"/>
    </location>
    <ligand>
        <name>Mg(2+)</name>
        <dbReference type="ChEBI" id="CHEBI:18420"/>
        <label>1</label>
    </ligand>
</feature>
<feature type="binding site" evidence="16">
    <location>
        <position position="272"/>
    </location>
    <ligand>
        <name>Mg(2+)</name>
        <dbReference type="ChEBI" id="CHEBI:18420"/>
        <label>2</label>
    </ligand>
</feature>
<comment type="subcellular location">
    <subcellularLocation>
        <location evidence="3 14">Cytoplasm</location>
    </subcellularLocation>
</comment>
<evidence type="ECO:0000259" key="18">
    <source>
        <dbReference type="PROSITE" id="PS50975"/>
    </source>
</evidence>
<evidence type="ECO:0000256" key="8">
    <source>
        <dbReference type="ARBA" id="ARBA00022741"/>
    </source>
</evidence>
<feature type="active site" evidence="15">
    <location>
        <position position="17"/>
    </location>
</feature>
<evidence type="ECO:0000256" key="5">
    <source>
        <dbReference type="ARBA" id="ARBA00012216"/>
    </source>
</evidence>
<keyword evidence="7 14" id="KW-0436">Ligase</keyword>
<evidence type="ECO:0000256" key="17">
    <source>
        <dbReference type="PROSITE-ProRule" id="PRU00409"/>
    </source>
</evidence>
<comment type="cofactor">
    <cofactor evidence="1">
        <name>Mn(2+)</name>
        <dbReference type="ChEBI" id="CHEBI:29035"/>
    </cofactor>
</comment>
<dbReference type="EMBL" id="QRGP01000001">
    <property type="protein sequence ID" value="RDV06532.1"/>
    <property type="molecule type" value="Genomic_DNA"/>
</dbReference>
<dbReference type="InterPro" id="IPR011761">
    <property type="entry name" value="ATP-grasp"/>
</dbReference>
<dbReference type="PANTHER" id="PTHR23132:SF23">
    <property type="entry name" value="D-ALANINE--D-ALANINE LIGASE B"/>
    <property type="match status" value="1"/>
</dbReference>
<dbReference type="HAMAP" id="MF_00047">
    <property type="entry name" value="Dala_Dala_lig"/>
    <property type="match status" value="1"/>
</dbReference>
<keyword evidence="11 14" id="KW-0573">Peptidoglycan synthesis</keyword>
<evidence type="ECO:0000256" key="1">
    <source>
        <dbReference type="ARBA" id="ARBA00001936"/>
    </source>
</evidence>
<evidence type="ECO:0000256" key="3">
    <source>
        <dbReference type="ARBA" id="ARBA00004496"/>
    </source>
</evidence>
<dbReference type="Pfam" id="PF01820">
    <property type="entry name" value="Dala_Dala_lig_N"/>
    <property type="match status" value="1"/>
</dbReference>
<evidence type="ECO:0000256" key="6">
    <source>
        <dbReference type="ARBA" id="ARBA00022490"/>
    </source>
</evidence>
<proteinExistence type="inferred from homology"/>
<dbReference type="InterPro" id="IPR016185">
    <property type="entry name" value="PreATP-grasp_dom_sf"/>
</dbReference>
<dbReference type="GO" id="GO:0008716">
    <property type="term" value="F:D-alanine-D-alanine ligase activity"/>
    <property type="evidence" value="ECO:0007669"/>
    <property type="project" value="UniProtKB-UniRule"/>
</dbReference>
<evidence type="ECO:0000256" key="10">
    <source>
        <dbReference type="ARBA" id="ARBA00022960"/>
    </source>
</evidence>
<dbReference type="EC" id="6.3.2.4" evidence="5 14"/>
<dbReference type="NCBIfam" id="TIGR01205">
    <property type="entry name" value="D_ala_D_alaTIGR"/>
    <property type="match status" value="1"/>
</dbReference>
<keyword evidence="6 14" id="KW-0963">Cytoplasm</keyword>
<name>A0A371BG07_9SPHN</name>
<keyword evidence="8 17" id="KW-0547">Nucleotide-binding</keyword>